<sequence length="260" mass="26726">MRQPADVLRQIVVISSAVFAVIGSFVGSGAAGGTPIQDAAGGALAADATLIAPATPAFSVWSVIYLGLLAYAVWQALPGQSAAERHRRLGYWVAASLVLNGLWILSIQFDLLPLSVPIIVVLLAVLIQCFRQCLQYRPAGTLDAALTDVPLGLYLGWVCVATAANITAWLVAIGFDGWGLAPEAWAVVVLVVAAAAGVVIAIVGRGRLAPAITLAWGLVWVGVGRLAGEPASMVTGVTALVAAVVVLGAAALFRLRRASS</sequence>
<keyword evidence="3 6" id="KW-0812">Transmembrane</keyword>
<dbReference type="PANTHER" id="PTHR33802:SF1">
    <property type="entry name" value="XK-RELATED PROTEIN"/>
    <property type="match status" value="1"/>
</dbReference>
<dbReference type="Gene3D" id="1.20.1260.100">
    <property type="entry name" value="TspO/MBR protein"/>
    <property type="match status" value="1"/>
</dbReference>
<evidence type="ECO:0000256" key="5">
    <source>
        <dbReference type="ARBA" id="ARBA00023136"/>
    </source>
</evidence>
<dbReference type="EMBL" id="JAUQUB010000002">
    <property type="protein sequence ID" value="MDO7882595.1"/>
    <property type="molecule type" value="Genomic_DNA"/>
</dbReference>
<feature type="transmembrane region" description="Helical" evidence="6">
    <location>
        <begin position="7"/>
        <end position="26"/>
    </location>
</feature>
<dbReference type="RefSeq" id="WP_305003028.1">
    <property type="nucleotide sequence ID" value="NZ_JAUQUB010000002.1"/>
</dbReference>
<dbReference type="InterPro" id="IPR004307">
    <property type="entry name" value="TspO_MBR"/>
</dbReference>
<comment type="similarity">
    <text evidence="2">Belongs to the TspO/BZRP family.</text>
</comment>
<evidence type="ECO:0000256" key="1">
    <source>
        <dbReference type="ARBA" id="ARBA00004141"/>
    </source>
</evidence>
<gene>
    <name evidence="7" type="ORF">Q5716_10195</name>
</gene>
<feature type="transmembrane region" description="Helical" evidence="6">
    <location>
        <begin position="233"/>
        <end position="253"/>
    </location>
</feature>
<dbReference type="Pfam" id="PF03073">
    <property type="entry name" value="TspO_MBR"/>
    <property type="match status" value="1"/>
</dbReference>
<proteinExistence type="inferred from homology"/>
<evidence type="ECO:0000313" key="7">
    <source>
        <dbReference type="EMBL" id="MDO7882595.1"/>
    </source>
</evidence>
<feature type="transmembrane region" description="Helical" evidence="6">
    <location>
        <begin position="111"/>
        <end position="130"/>
    </location>
</feature>
<dbReference type="Proteomes" id="UP001241072">
    <property type="component" value="Unassembled WGS sequence"/>
</dbReference>
<keyword evidence="5 6" id="KW-0472">Membrane</keyword>
<accession>A0ABT9BT54</accession>
<dbReference type="PANTHER" id="PTHR33802">
    <property type="entry name" value="SI:CH211-161H7.5-RELATED"/>
    <property type="match status" value="1"/>
</dbReference>
<feature type="transmembrane region" description="Helical" evidence="6">
    <location>
        <begin position="208"/>
        <end position="227"/>
    </location>
</feature>
<keyword evidence="8" id="KW-1185">Reference proteome</keyword>
<feature type="transmembrane region" description="Helical" evidence="6">
    <location>
        <begin position="89"/>
        <end position="105"/>
    </location>
</feature>
<keyword evidence="4 6" id="KW-1133">Transmembrane helix</keyword>
<evidence type="ECO:0000256" key="3">
    <source>
        <dbReference type="ARBA" id="ARBA00022692"/>
    </source>
</evidence>
<reference evidence="7 8" key="1">
    <citation type="submission" date="2023-07" db="EMBL/GenBank/DDBJ databases">
        <title>Protaetiibacter sp. nov WY-16 isolated from soil.</title>
        <authorList>
            <person name="Liu B."/>
            <person name="Wan Y."/>
        </authorList>
    </citation>
    <scope>NUCLEOTIDE SEQUENCE [LARGE SCALE GENOMIC DNA]</scope>
    <source>
        <strain evidence="7 8">WY-16</strain>
    </source>
</reference>
<organism evidence="7 8">
    <name type="scientific">Antiquaquibacter soli</name>
    <dbReference type="NCBI Taxonomy" id="3064523"/>
    <lineage>
        <taxon>Bacteria</taxon>
        <taxon>Bacillati</taxon>
        <taxon>Actinomycetota</taxon>
        <taxon>Actinomycetes</taxon>
        <taxon>Micrococcales</taxon>
        <taxon>Microbacteriaceae</taxon>
        <taxon>Antiquaquibacter</taxon>
    </lineage>
</organism>
<evidence type="ECO:0000256" key="6">
    <source>
        <dbReference type="SAM" id="Phobius"/>
    </source>
</evidence>
<comment type="caution">
    <text evidence="7">The sequence shown here is derived from an EMBL/GenBank/DDBJ whole genome shotgun (WGS) entry which is preliminary data.</text>
</comment>
<evidence type="ECO:0000256" key="2">
    <source>
        <dbReference type="ARBA" id="ARBA00007524"/>
    </source>
</evidence>
<protein>
    <submittedName>
        <fullName evidence="7">TspO/MBR family protein</fullName>
    </submittedName>
</protein>
<feature type="transmembrane region" description="Helical" evidence="6">
    <location>
        <begin position="184"/>
        <end position="203"/>
    </location>
</feature>
<comment type="subcellular location">
    <subcellularLocation>
        <location evidence="1">Membrane</location>
        <topology evidence="1">Multi-pass membrane protein</topology>
    </subcellularLocation>
</comment>
<feature type="transmembrane region" description="Helical" evidence="6">
    <location>
        <begin position="58"/>
        <end position="77"/>
    </location>
</feature>
<evidence type="ECO:0000256" key="4">
    <source>
        <dbReference type="ARBA" id="ARBA00022989"/>
    </source>
</evidence>
<evidence type="ECO:0000313" key="8">
    <source>
        <dbReference type="Proteomes" id="UP001241072"/>
    </source>
</evidence>
<feature type="transmembrane region" description="Helical" evidence="6">
    <location>
        <begin position="151"/>
        <end position="172"/>
    </location>
</feature>
<dbReference type="InterPro" id="IPR038330">
    <property type="entry name" value="TspO/MBR-related_sf"/>
</dbReference>
<name>A0ABT9BT54_9MICO</name>